<accession>A0ABP9MEB7</accession>
<dbReference type="PRINTS" id="PR00455">
    <property type="entry name" value="HTHTETR"/>
</dbReference>
<dbReference type="Pfam" id="PF00440">
    <property type="entry name" value="TetR_N"/>
    <property type="match status" value="1"/>
</dbReference>
<protein>
    <submittedName>
        <fullName evidence="6">Efflux pump transcriptional regulator FepR</fullName>
    </submittedName>
</protein>
<dbReference type="EMBL" id="BAABKE010000001">
    <property type="protein sequence ID" value="GAA5094095.1"/>
    <property type="molecule type" value="Genomic_DNA"/>
</dbReference>
<keyword evidence="2 4" id="KW-0238">DNA-binding</keyword>
<feature type="DNA-binding region" description="H-T-H motif" evidence="4">
    <location>
        <begin position="23"/>
        <end position="42"/>
    </location>
</feature>
<feature type="domain" description="HTH tetR-type" evidence="5">
    <location>
        <begin position="1"/>
        <end position="60"/>
    </location>
</feature>
<name>A0ABP9MEB7_9GAMM</name>
<dbReference type="InterPro" id="IPR050109">
    <property type="entry name" value="HTH-type_TetR-like_transc_reg"/>
</dbReference>
<sequence length="186" mass="21122">MTASKLQNAALIRFAVQGFNATTMNEIANDVGIKKASIYAHFSSKDDLFLSLLPILVAEEYKYTQSMISGGDQIESQLLAYLTNINTRFEESYHMRFWLRILFAPPVHLHDEVVVLMRQLMDDIESWIEAAIAASPLVNNGLDSQTLTLSYMAMMDSLHTELLFAGPEKYQTRLTAVWHLFETAIR</sequence>
<dbReference type="Gene3D" id="1.10.357.10">
    <property type="entry name" value="Tetracycline Repressor, domain 2"/>
    <property type="match status" value="1"/>
</dbReference>
<evidence type="ECO:0000313" key="7">
    <source>
        <dbReference type="Proteomes" id="UP001500631"/>
    </source>
</evidence>
<comment type="caution">
    <text evidence="6">The sequence shown here is derived from an EMBL/GenBank/DDBJ whole genome shotgun (WGS) entry which is preliminary data.</text>
</comment>
<dbReference type="PANTHER" id="PTHR30055">
    <property type="entry name" value="HTH-TYPE TRANSCRIPTIONAL REGULATOR RUTR"/>
    <property type="match status" value="1"/>
</dbReference>
<proteinExistence type="predicted"/>
<dbReference type="InterPro" id="IPR009057">
    <property type="entry name" value="Homeodomain-like_sf"/>
</dbReference>
<evidence type="ECO:0000256" key="4">
    <source>
        <dbReference type="PROSITE-ProRule" id="PRU00335"/>
    </source>
</evidence>
<evidence type="ECO:0000256" key="3">
    <source>
        <dbReference type="ARBA" id="ARBA00023163"/>
    </source>
</evidence>
<evidence type="ECO:0000313" key="6">
    <source>
        <dbReference type="EMBL" id="GAA5094095.1"/>
    </source>
</evidence>
<evidence type="ECO:0000259" key="5">
    <source>
        <dbReference type="PROSITE" id="PS50977"/>
    </source>
</evidence>
<dbReference type="PANTHER" id="PTHR30055:SF238">
    <property type="entry name" value="MYCOFACTOCIN BIOSYNTHESIS TRANSCRIPTIONAL REGULATOR MFTR-RELATED"/>
    <property type="match status" value="1"/>
</dbReference>
<keyword evidence="7" id="KW-1185">Reference proteome</keyword>
<organism evidence="6 7">
    <name type="scientific">Wohlfahrtiimonas larvae</name>
    <dbReference type="NCBI Taxonomy" id="1157986"/>
    <lineage>
        <taxon>Bacteria</taxon>
        <taxon>Pseudomonadati</taxon>
        <taxon>Pseudomonadota</taxon>
        <taxon>Gammaproteobacteria</taxon>
        <taxon>Cardiobacteriales</taxon>
        <taxon>Ignatzschineriaceae</taxon>
        <taxon>Wohlfahrtiimonas</taxon>
    </lineage>
</organism>
<dbReference type="RefSeq" id="WP_077925920.1">
    <property type="nucleotide sequence ID" value="NZ_BAABKE010000001.1"/>
</dbReference>
<dbReference type="PROSITE" id="PS50977">
    <property type="entry name" value="HTH_TETR_2"/>
    <property type="match status" value="1"/>
</dbReference>
<evidence type="ECO:0000256" key="2">
    <source>
        <dbReference type="ARBA" id="ARBA00023125"/>
    </source>
</evidence>
<keyword evidence="1" id="KW-0805">Transcription regulation</keyword>
<dbReference type="Proteomes" id="UP001500631">
    <property type="component" value="Unassembled WGS sequence"/>
</dbReference>
<reference evidence="7" key="1">
    <citation type="journal article" date="2019" name="Int. J. Syst. Evol. Microbiol.">
        <title>The Global Catalogue of Microorganisms (GCM) 10K type strain sequencing project: providing services to taxonomists for standard genome sequencing and annotation.</title>
        <authorList>
            <consortium name="The Broad Institute Genomics Platform"/>
            <consortium name="The Broad Institute Genome Sequencing Center for Infectious Disease"/>
            <person name="Wu L."/>
            <person name="Ma J."/>
        </authorList>
    </citation>
    <scope>NUCLEOTIDE SEQUENCE [LARGE SCALE GENOMIC DNA]</scope>
    <source>
        <strain evidence="7">JCM 18424</strain>
    </source>
</reference>
<gene>
    <name evidence="6" type="primary">fepR</name>
    <name evidence="6" type="ORF">GCM10023338_01880</name>
</gene>
<dbReference type="Gene3D" id="1.10.10.60">
    <property type="entry name" value="Homeodomain-like"/>
    <property type="match status" value="1"/>
</dbReference>
<dbReference type="InterPro" id="IPR001647">
    <property type="entry name" value="HTH_TetR"/>
</dbReference>
<evidence type="ECO:0000256" key="1">
    <source>
        <dbReference type="ARBA" id="ARBA00023015"/>
    </source>
</evidence>
<keyword evidence="3" id="KW-0804">Transcription</keyword>
<dbReference type="SUPFAM" id="SSF46689">
    <property type="entry name" value="Homeodomain-like"/>
    <property type="match status" value="1"/>
</dbReference>